<keyword evidence="1" id="KW-1133">Transmembrane helix</keyword>
<name>A0A146G6I4_TERSA</name>
<dbReference type="STRING" id="690879.TSACC_2946"/>
<sequence>MKHLTMSPKTVSMRHILPAVALLLTLSCSHAQVIYQELFNNTAGSNQSESTIGWTSYWGSTGTIITAEIDKTFIAPLGGNPSTPNGYLALNNSSLLPNYANSFAIVGNFATGLNVSGSTITWTMGNNSTAMTARLLIQIGGDGTAGSGAWYASNQAFSNSIVYSSQAAFASATTSSVTQTLAFSTAAADWRSFTLTPGAAMSLGSVLGSNLSSSQITGIGLLVATPNSSVIGRFDTLTVTVPEPSTIAMFAGGLAFVLFGYRARRKAAAPAR</sequence>
<evidence type="ECO:0000259" key="3">
    <source>
        <dbReference type="Pfam" id="PF07589"/>
    </source>
</evidence>
<comment type="caution">
    <text evidence="4">The sequence shown here is derived from an EMBL/GenBank/DDBJ whole genome shotgun (WGS) entry which is preliminary data.</text>
</comment>
<evidence type="ECO:0000256" key="1">
    <source>
        <dbReference type="SAM" id="Phobius"/>
    </source>
</evidence>
<feature type="signal peptide" evidence="2">
    <location>
        <begin position="1"/>
        <end position="31"/>
    </location>
</feature>
<dbReference type="NCBIfam" id="TIGR02595">
    <property type="entry name" value="PEP_CTERM"/>
    <property type="match status" value="1"/>
</dbReference>
<keyword evidence="5" id="KW-1185">Reference proteome</keyword>
<keyword evidence="1" id="KW-0472">Membrane</keyword>
<protein>
    <submittedName>
        <fullName evidence="4">PEP-CTERM protein-sorting domain-containing protein</fullName>
    </submittedName>
</protein>
<evidence type="ECO:0000313" key="5">
    <source>
        <dbReference type="Proteomes" id="UP000076023"/>
    </source>
</evidence>
<evidence type="ECO:0000256" key="2">
    <source>
        <dbReference type="SAM" id="SignalP"/>
    </source>
</evidence>
<feature type="transmembrane region" description="Helical" evidence="1">
    <location>
        <begin position="246"/>
        <end position="263"/>
    </location>
</feature>
<accession>A0A146G6I4</accession>
<reference evidence="5" key="1">
    <citation type="journal article" date="2017" name="Genome Announc.">
        <title>Draft Genome Sequence of Terrimicrobium sacchariphilum NM-5T, a Facultative Anaerobic Soil Bacterium of the Class Spartobacteria.</title>
        <authorList>
            <person name="Qiu Y.L."/>
            <person name="Tourlousse D.M."/>
            <person name="Matsuura N."/>
            <person name="Ohashi A."/>
            <person name="Sekiguchi Y."/>
        </authorList>
    </citation>
    <scope>NUCLEOTIDE SEQUENCE [LARGE SCALE GENOMIC DNA]</scope>
    <source>
        <strain evidence="5">NM-5</strain>
    </source>
</reference>
<dbReference type="EMBL" id="BDCO01000002">
    <property type="protein sequence ID" value="GAT32547.1"/>
    <property type="molecule type" value="Genomic_DNA"/>
</dbReference>
<evidence type="ECO:0000313" key="4">
    <source>
        <dbReference type="EMBL" id="GAT32547.1"/>
    </source>
</evidence>
<feature type="domain" description="Ice-binding protein C-terminal" evidence="3">
    <location>
        <begin position="240"/>
        <end position="265"/>
    </location>
</feature>
<dbReference type="InParanoid" id="A0A146G6I4"/>
<organism evidence="4 5">
    <name type="scientific">Terrimicrobium sacchariphilum</name>
    <dbReference type="NCBI Taxonomy" id="690879"/>
    <lineage>
        <taxon>Bacteria</taxon>
        <taxon>Pseudomonadati</taxon>
        <taxon>Verrucomicrobiota</taxon>
        <taxon>Terrimicrobiia</taxon>
        <taxon>Terrimicrobiales</taxon>
        <taxon>Terrimicrobiaceae</taxon>
        <taxon>Terrimicrobium</taxon>
    </lineage>
</organism>
<proteinExistence type="predicted"/>
<dbReference type="Proteomes" id="UP000076023">
    <property type="component" value="Unassembled WGS sequence"/>
</dbReference>
<dbReference type="PROSITE" id="PS51257">
    <property type="entry name" value="PROKAR_LIPOPROTEIN"/>
    <property type="match status" value="1"/>
</dbReference>
<feature type="chain" id="PRO_5007524475" evidence="2">
    <location>
        <begin position="32"/>
        <end position="272"/>
    </location>
</feature>
<keyword evidence="1" id="KW-0812">Transmembrane</keyword>
<dbReference type="AlphaFoldDB" id="A0A146G6I4"/>
<keyword evidence="2" id="KW-0732">Signal</keyword>
<dbReference type="Pfam" id="PF07589">
    <property type="entry name" value="PEP-CTERM"/>
    <property type="match status" value="1"/>
</dbReference>
<gene>
    <name evidence="4" type="ORF">TSACC_2946</name>
</gene>
<dbReference type="InterPro" id="IPR013424">
    <property type="entry name" value="Ice-binding_C"/>
</dbReference>